<organism evidence="1 2">
    <name type="scientific">Geodermatophilus siccatus</name>
    <dbReference type="NCBI Taxonomy" id="1137991"/>
    <lineage>
        <taxon>Bacteria</taxon>
        <taxon>Bacillati</taxon>
        <taxon>Actinomycetota</taxon>
        <taxon>Actinomycetes</taxon>
        <taxon>Geodermatophilales</taxon>
        <taxon>Geodermatophilaceae</taxon>
        <taxon>Geodermatophilus</taxon>
    </lineage>
</organism>
<proteinExistence type="predicted"/>
<dbReference type="GO" id="GO:0016020">
    <property type="term" value="C:membrane"/>
    <property type="evidence" value="ECO:0007669"/>
    <property type="project" value="InterPro"/>
</dbReference>
<dbReference type="Gene3D" id="1.25.40.10">
    <property type="entry name" value="Tetratricopeptide repeat domain"/>
    <property type="match status" value="2"/>
</dbReference>
<dbReference type="Pfam" id="PF00771">
    <property type="entry name" value="FHIPEP"/>
    <property type="match status" value="1"/>
</dbReference>
<dbReference type="InterPro" id="IPR001712">
    <property type="entry name" value="T3SS_FHIPEP"/>
</dbReference>
<protein>
    <submittedName>
        <fullName evidence="1">FHIPEP family protein</fullName>
    </submittedName>
</protein>
<gene>
    <name evidence="1" type="ORF">SAMN05660642_01677</name>
</gene>
<dbReference type="InterPro" id="IPR011990">
    <property type="entry name" value="TPR-like_helical_dom_sf"/>
</dbReference>
<name>A0A1G9QHG1_9ACTN</name>
<keyword evidence="2" id="KW-1185">Reference proteome</keyword>
<dbReference type="Gene3D" id="3.40.30.60">
    <property type="entry name" value="FHIPEP family, domain 1"/>
    <property type="match status" value="1"/>
</dbReference>
<sequence>MVSLPADSERSPVRDDLDAVSRAVTDDLAAVSIGPLALAARGWLAWQLRRASSYDQAGDVLRTLEDELSAMAGRLRAQRSRLDALRESRVLTDPAGPAWRDDVRTRLSGTPRADRAAVWRNFYAAAFCASQFEACLWLCDADGVRPDDDTRRQLRGSAEAARHGLLAYTLPGLELLTDPACSAAIDDDVRGRCWVMRARAVCRGLNEPGAAVELLGSLTGASQPWSSTVRAVVHVALGEALLDHGDPAAAQDELHRALLASEAEPSAHVLGGMIAEAAGEVARAEQWYDAALALDAERVVSGALFAPVPPILLWRHGRRLRSSDTERAVTAIRRALQEAQALPAGAFPERKAYVDLARTHDRAGNRTEAGRAYAKAAQRYAAKGDRSTAREYIGLAVERQPAEVEYRFLYAEALRLEAVRQDGLVDLVRLAEAAQHWSEGMVRAADGGQPPWVYATGASIAHLRSGDLYRPRASTSATAVLERGLLVAPADRQLTGPLSQAHRLIGNPWAALDLSRQGLERDPGNEVLFDQHLLALLELERPQEALELVTARPMSRRTPWLINRTVQILIELGRPGEAVEVLERHSTGDDVMHALQVGLCHWLDGRPEDASRAYALAADRADAEGQRRDNLRAWALHLLGRHDEAVDVYEPLLTADRRDPSLHWEYGQMLLARGRTGDLEQGARELDDGIRMARSRYALSVLVRMDLPRLLQLTEHAPHADRLRAEVNRVRTTVAGLVEDLRGAGNAVEELERCLDLPAHPADDDDGADRRRACLAGLARLEAADDRTRALRRYLRLGADPAVPEASLGTRRVVRDVWAEIEATARQATPDEGLTAAEALLSLLSGAPGVPPDVLTTTRLRAALLAARAARQQRFAEHLTAALAEPAPGASAAVASTLAEAVDTFATYWVVRDAAQEMGRSVAAGSPECEAVRRLLDALPLAGLLRTRREDVDPRRMYPLLTPLAIRVGAALWPKNDPDRTSAWRSAVTELRGRIQDEVGVLLPHVGLGLDPDLADDAYRVELYDDVRVRGTVQVTADQDSAQWAAAVDTVVARLEEVARGTLNRLFTIDDVALWLGGGAFPEASRQALARTSRSERLELLRLLRLLLREQVPIVDRDTILAEVARHEPHWSAPAALPAVRRRLLAADRASIVDGVPSATLPVDLEQRLRAGLDPEDPSVWQLPREEATTLAAALAAWHEDAGHPRCVSMGSAELRPYVWRLLAMTSDHPVRVLSKEEIGVRT</sequence>
<dbReference type="AlphaFoldDB" id="A0A1G9QHG1"/>
<dbReference type="SUPFAM" id="SSF48452">
    <property type="entry name" value="TPR-like"/>
    <property type="match status" value="2"/>
</dbReference>
<dbReference type="InterPro" id="IPR042194">
    <property type="entry name" value="FHIPEP_1"/>
</dbReference>
<reference evidence="2" key="1">
    <citation type="submission" date="2016-10" db="EMBL/GenBank/DDBJ databases">
        <authorList>
            <person name="Varghese N."/>
            <person name="Submissions S."/>
        </authorList>
    </citation>
    <scope>NUCLEOTIDE SEQUENCE [LARGE SCALE GENOMIC DNA]</scope>
    <source>
        <strain evidence="2">DSM 45419</strain>
    </source>
</reference>
<evidence type="ECO:0000313" key="1">
    <source>
        <dbReference type="EMBL" id="SDM10492.1"/>
    </source>
</evidence>
<dbReference type="GO" id="GO:0009306">
    <property type="term" value="P:protein secretion"/>
    <property type="evidence" value="ECO:0007669"/>
    <property type="project" value="InterPro"/>
</dbReference>
<evidence type="ECO:0000313" key="2">
    <source>
        <dbReference type="Proteomes" id="UP000198680"/>
    </source>
</evidence>
<accession>A0A1G9QHG1</accession>
<dbReference type="Proteomes" id="UP000198680">
    <property type="component" value="Unassembled WGS sequence"/>
</dbReference>
<dbReference type="STRING" id="1137991.SAMN05660642_01677"/>
<dbReference type="EMBL" id="FNHE01000003">
    <property type="protein sequence ID" value="SDM10492.1"/>
    <property type="molecule type" value="Genomic_DNA"/>
</dbReference>